<protein>
    <submittedName>
        <fullName evidence="1">Uncharacterized protein</fullName>
    </submittedName>
</protein>
<organism evidence="1 2">
    <name type="scientific">Streptomyces graminofaciens</name>
    <dbReference type="NCBI Taxonomy" id="68212"/>
    <lineage>
        <taxon>Bacteria</taxon>
        <taxon>Bacillati</taxon>
        <taxon>Actinomycetota</taxon>
        <taxon>Actinomycetes</taxon>
        <taxon>Kitasatosporales</taxon>
        <taxon>Streptomycetaceae</taxon>
        <taxon>Streptomyces</taxon>
    </lineage>
</organism>
<sequence length="59" mass="6399">MVWPPGRVKSRDQPSIAVGPVLARVMFAVSPVFHPLAVWVTRQAEVPGDGEQNRNHGGP</sequence>
<reference evidence="1 2" key="1">
    <citation type="journal article" date="2010" name="ChemBioChem">
        <title>Cloning and characterization of the biosynthetic gene cluster of 16-membered macrolide antibiotic FD-891: involvement of a dual functional cytochrome P450 monooxygenase catalyzing epoxidation and hydroxylation.</title>
        <authorList>
            <person name="Kudo F."/>
            <person name="Motegi A."/>
            <person name="Mizoue K."/>
            <person name="Eguchi T."/>
        </authorList>
    </citation>
    <scope>NUCLEOTIDE SEQUENCE [LARGE SCALE GENOMIC DNA]</scope>
    <source>
        <strain evidence="1 2">A-8890</strain>
    </source>
</reference>
<proteinExistence type="predicted"/>
<dbReference type="Proteomes" id="UP001321542">
    <property type="component" value="Chromosome"/>
</dbReference>
<accession>A0ABM7FRA6</accession>
<dbReference type="RefSeq" id="WP_434028254.1">
    <property type="nucleotide sequence ID" value="NZ_AP018448.1"/>
</dbReference>
<name>A0ABM7FRA6_9ACTN</name>
<reference evidence="1 2" key="2">
    <citation type="journal article" date="2023" name="ChemBioChem">
        <title>Acyltransferase Domain Exchange between Two Independent Type I Polyketide Synthases in the Same Producer Strain of Macrolide Antibiotics.</title>
        <authorList>
            <person name="Kudo F."/>
            <person name="Kishikawa K."/>
            <person name="Tsuboi K."/>
            <person name="Kido T."/>
            <person name="Usui T."/>
            <person name="Hashimoto J."/>
            <person name="Shin-Ya K."/>
            <person name="Miyanaga A."/>
            <person name="Eguchi T."/>
        </authorList>
    </citation>
    <scope>NUCLEOTIDE SEQUENCE [LARGE SCALE GENOMIC DNA]</scope>
    <source>
        <strain evidence="1 2">A-8890</strain>
    </source>
</reference>
<dbReference type="EMBL" id="AP018448">
    <property type="protein sequence ID" value="BBC38726.1"/>
    <property type="molecule type" value="Genomic_DNA"/>
</dbReference>
<gene>
    <name evidence="1" type="ORF">SGFS_100200</name>
</gene>
<keyword evidence="2" id="KW-1185">Reference proteome</keyword>
<evidence type="ECO:0000313" key="1">
    <source>
        <dbReference type="EMBL" id="BBC38726.1"/>
    </source>
</evidence>
<evidence type="ECO:0000313" key="2">
    <source>
        <dbReference type="Proteomes" id="UP001321542"/>
    </source>
</evidence>